<keyword evidence="2" id="KW-1185">Reference proteome</keyword>
<name>A0A7K3WY93_9FLAO</name>
<evidence type="ECO:0000313" key="2">
    <source>
        <dbReference type="Proteomes" id="UP000486602"/>
    </source>
</evidence>
<dbReference type="Proteomes" id="UP000486602">
    <property type="component" value="Unassembled WGS sequence"/>
</dbReference>
<protein>
    <submittedName>
        <fullName evidence="1">Uncharacterized protein</fullName>
    </submittedName>
</protein>
<comment type="caution">
    <text evidence="1">The sequence shown here is derived from an EMBL/GenBank/DDBJ whole genome shotgun (WGS) entry which is preliminary data.</text>
</comment>
<organism evidence="1 2">
    <name type="scientific">Cryomorpha ignava</name>
    <dbReference type="NCBI Taxonomy" id="101383"/>
    <lineage>
        <taxon>Bacteria</taxon>
        <taxon>Pseudomonadati</taxon>
        <taxon>Bacteroidota</taxon>
        <taxon>Flavobacteriia</taxon>
        <taxon>Flavobacteriales</taxon>
        <taxon>Cryomorphaceae</taxon>
        <taxon>Cryomorpha</taxon>
    </lineage>
</organism>
<proteinExistence type="predicted"/>
<dbReference type="AlphaFoldDB" id="A0A7K3WY93"/>
<dbReference type="EMBL" id="JAAGVY010000088">
    <property type="protein sequence ID" value="NEN25832.1"/>
    <property type="molecule type" value="Genomic_DNA"/>
</dbReference>
<gene>
    <name evidence="1" type="ORF">G3O08_20285</name>
</gene>
<accession>A0A7K3WY93</accession>
<dbReference type="RefSeq" id="WP_163287276.1">
    <property type="nucleotide sequence ID" value="NZ_JAAGVY010000088.1"/>
</dbReference>
<evidence type="ECO:0000313" key="1">
    <source>
        <dbReference type="EMBL" id="NEN25832.1"/>
    </source>
</evidence>
<sequence>MICDGASLSIEFTKPNGKIKELYYEMDTFPEEWHASYQKARRLMRYLERHEGVPKKEFTCYIGGLPG</sequence>
<reference evidence="1 2" key="1">
    <citation type="submission" date="2020-02" db="EMBL/GenBank/DDBJ databases">
        <title>Out from the shadows clarifying the taxonomy of the family Cryomorphaceae and related taxa by utilizing the GTDB taxonomic framework.</title>
        <authorList>
            <person name="Bowman J.P."/>
        </authorList>
    </citation>
    <scope>NUCLEOTIDE SEQUENCE [LARGE SCALE GENOMIC DNA]</scope>
    <source>
        <strain evidence="1 2">QSSC 1-22</strain>
    </source>
</reference>